<gene>
    <name evidence="2" type="ORF">VFDL14_17330</name>
</gene>
<feature type="transmembrane region" description="Helical" evidence="1">
    <location>
        <begin position="20"/>
        <end position="39"/>
    </location>
</feature>
<dbReference type="STRING" id="212667.VFDL14_17330"/>
<proteinExistence type="predicted"/>
<keyword evidence="1" id="KW-1133">Transmembrane helix</keyword>
<keyword evidence="1" id="KW-0812">Transmembrane</keyword>
<accession>A0A066UXP2</accession>
<name>A0A066UXP2_9VIBR</name>
<comment type="caution">
    <text evidence="2">The sequence shown here is derived from an EMBL/GenBank/DDBJ whole genome shotgun (WGS) entry which is preliminary data.</text>
</comment>
<feature type="transmembrane region" description="Helical" evidence="1">
    <location>
        <begin position="104"/>
        <end position="122"/>
    </location>
</feature>
<protein>
    <submittedName>
        <fullName evidence="2">Uncharacterized protein</fullName>
    </submittedName>
</protein>
<reference evidence="2 3" key="1">
    <citation type="submission" date="2014-02" db="EMBL/GenBank/DDBJ databases">
        <title>Vibrio fortis Dalian14 Genome Sequencing.</title>
        <authorList>
            <person name="Wang Y."/>
            <person name="Song L."/>
            <person name="Liu G."/>
            <person name="Ding J."/>
        </authorList>
    </citation>
    <scope>NUCLEOTIDE SEQUENCE [LARGE SCALE GENOMIC DNA]</scope>
    <source>
        <strain evidence="2 3">Dalian14</strain>
    </source>
</reference>
<keyword evidence="1" id="KW-0472">Membrane</keyword>
<dbReference type="Proteomes" id="UP000027219">
    <property type="component" value="Unassembled WGS sequence"/>
</dbReference>
<evidence type="ECO:0000313" key="3">
    <source>
        <dbReference type="Proteomes" id="UP000027219"/>
    </source>
</evidence>
<dbReference type="EMBL" id="JFFR01000012">
    <property type="protein sequence ID" value="KDN29018.1"/>
    <property type="molecule type" value="Genomic_DNA"/>
</dbReference>
<organism evidence="2 3">
    <name type="scientific">Vibrio fortis</name>
    <dbReference type="NCBI Taxonomy" id="212667"/>
    <lineage>
        <taxon>Bacteria</taxon>
        <taxon>Pseudomonadati</taxon>
        <taxon>Pseudomonadota</taxon>
        <taxon>Gammaproteobacteria</taxon>
        <taxon>Vibrionales</taxon>
        <taxon>Vibrionaceae</taxon>
        <taxon>Vibrio</taxon>
    </lineage>
</organism>
<dbReference type="AlphaFoldDB" id="A0A066UXP2"/>
<evidence type="ECO:0000313" key="2">
    <source>
        <dbReference type="EMBL" id="KDN29018.1"/>
    </source>
</evidence>
<keyword evidence="3" id="KW-1185">Reference proteome</keyword>
<evidence type="ECO:0000256" key="1">
    <source>
        <dbReference type="SAM" id="Phobius"/>
    </source>
</evidence>
<sequence length="152" mass="16551">MQDSTLSVLPNYHQTQQRSIWALMLTGLVIMTCLAFGISQGKSLSKPVLSMANSAQVASSVESSSEMQSLFNNVFGPEASQPLTSPDKSSCSLSKNLPSFSAPLTGWVLPLTFLLVIALVSAPRSSRIPANHDRAARTVKHRIHLEHCIFRE</sequence>